<evidence type="ECO:0000313" key="2">
    <source>
        <dbReference type="Proteomes" id="UP000249898"/>
    </source>
</evidence>
<dbReference type="Proteomes" id="UP000249898">
    <property type="component" value="Chromosome"/>
</dbReference>
<proteinExistence type="predicted"/>
<gene>
    <name evidence="1" type="ORF">A8139_17545</name>
</gene>
<evidence type="ECO:0000313" key="1">
    <source>
        <dbReference type="EMBL" id="AWY01565.1"/>
    </source>
</evidence>
<dbReference type="AlphaFoldDB" id="A0A2Z4PW24"/>
<dbReference type="RefSeq" id="WP_112140164.1">
    <property type="nucleotide sequence ID" value="NZ_CP016181.1"/>
</dbReference>
<reference evidence="1 2" key="1">
    <citation type="submission" date="2016-06" db="EMBL/GenBank/DDBJ databases">
        <title>The sequenced genome of the ice-adhering bacterium Marinomonas primoryensis, from Antarctica.</title>
        <authorList>
            <person name="Graham L."/>
            <person name="Vance T.D.R."/>
            <person name="Davies P.L."/>
        </authorList>
    </citation>
    <scope>NUCLEOTIDE SEQUENCE [LARGE SCALE GENOMIC DNA]</scope>
    <source>
        <strain evidence="1 2">AceL</strain>
    </source>
</reference>
<name>A0A2Z4PW24_9GAMM</name>
<organism evidence="1 2">
    <name type="scientific">Marinomonas primoryensis</name>
    <dbReference type="NCBI Taxonomy" id="178399"/>
    <lineage>
        <taxon>Bacteria</taxon>
        <taxon>Pseudomonadati</taxon>
        <taxon>Pseudomonadota</taxon>
        <taxon>Gammaproteobacteria</taxon>
        <taxon>Oceanospirillales</taxon>
        <taxon>Oceanospirillaceae</taxon>
        <taxon>Marinomonas</taxon>
    </lineage>
</organism>
<accession>A0A2Z4PW24</accession>
<dbReference type="OrthoDB" id="6188304at2"/>
<protein>
    <submittedName>
        <fullName evidence="1">Uncharacterized protein</fullName>
    </submittedName>
</protein>
<sequence length="474" mass="50654">MSTLLTYLIEPKQVFIATTTNLTLTITNPITSPALLFEGGRDPSAIDITIPIGQNADDLTTAETFTASTNTTGFSVSKVGDKYQVTSSVSSGTTLNPGQTILVTFTNVSISNTAASTSVTIEEFITSSSATTSVQVNKVQEELGIYAWIDPLTIGESGISTLWWQTTGGETVTIAGSSAQPFPDQFPVNGKPPHTKSYIIDAPIGQNAQTTYTLQVFATGKAPQMATATLTKHVPVITSFGLADKTQEGGMNIGPTESNNLFWTSLYATAAYWTGPLGRSQWYTNPVQSQFPPITPGLDVYNASNDKSKLPGTAEYSLTLTGYDPTNKGHNFTTSVTLDIQKVQLAYFKYAKNDNGDLSGIIYKTIPDNWPGTHYVVEHDGSAVLTIYQPGGNNSVYYLGSADTFHPQIQYFAQQENTSTISWVTANLVSLTLNGESVSDIDHGQYEAPSAGVYTLVGSASDGTQVQSVLKVGL</sequence>
<dbReference type="EMBL" id="CP016181">
    <property type="protein sequence ID" value="AWY01565.1"/>
    <property type="molecule type" value="Genomic_DNA"/>
</dbReference>